<evidence type="ECO:0000256" key="2">
    <source>
        <dbReference type="ARBA" id="ARBA00022475"/>
    </source>
</evidence>
<proteinExistence type="inferred from homology"/>
<dbReference type="GO" id="GO:0042158">
    <property type="term" value="P:lipoprotein biosynthetic process"/>
    <property type="evidence" value="ECO:0007669"/>
    <property type="project" value="InterPro"/>
</dbReference>
<evidence type="ECO:0000313" key="8">
    <source>
        <dbReference type="EMBL" id="QDU95383.1"/>
    </source>
</evidence>
<dbReference type="OrthoDB" id="871140at2"/>
<dbReference type="AlphaFoldDB" id="A0A518DU69"/>
<evidence type="ECO:0000256" key="1">
    <source>
        <dbReference type="ARBA" id="ARBA00007150"/>
    </source>
</evidence>
<keyword evidence="9" id="KW-1185">Reference proteome</keyword>
<keyword evidence="3 8" id="KW-0808">Transferase</keyword>
<dbReference type="PANTHER" id="PTHR30589">
    <property type="entry name" value="PROLIPOPROTEIN DIACYLGLYCERYL TRANSFERASE"/>
    <property type="match status" value="1"/>
</dbReference>
<evidence type="ECO:0000256" key="3">
    <source>
        <dbReference type="ARBA" id="ARBA00022679"/>
    </source>
</evidence>
<sequence>MGYSLFMLLAMAVFLLVRWQTPVPRELARLPFWERALLLLAGFLGGMIGAKVPFIVGEGVAGLSSGEWLADGKTITTGLLGAYLAVEAAKIALGLRLKTGDRFAPAIAAALAVGRWGCFVNGCCYGARTTGFWGVDLIGDGPRYPTQVYESVFHAAMFALLLWLQAGDRLRTHRLQFYFIAYGLFRLASESLRPEPIVWAGMTFYQLVSLLMIVLMAAQWGWEESSKPIPSADLPMELDEPNHQGAAKPHAAARK</sequence>
<reference evidence="8 9" key="1">
    <citation type="submission" date="2019-02" db="EMBL/GenBank/DDBJ databases">
        <title>Deep-cultivation of Planctomycetes and their phenomic and genomic characterization uncovers novel biology.</title>
        <authorList>
            <person name="Wiegand S."/>
            <person name="Jogler M."/>
            <person name="Boedeker C."/>
            <person name="Pinto D."/>
            <person name="Vollmers J."/>
            <person name="Rivas-Marin E."/>
            <person name="Kohn T."/>
            <person name="Peeters S.H."/>
            <person name="Heuer A."/>
            <person name="Rast P."/>
            <person name="Oberbeckmann S."/>
            <person name="Bunk B."/>
            <person name="Jeske O."/>
            <person name="Meyerdierks A."/>
            <person name="Storesund J.E."/>
            <person name="Kallscheuer N."/>
            <person name="Luecker S."/>
            <person name="Lage O.M."/>
            <person name="Pohl T."/>
            <person name="Merkel B.J."/>
            <person name="Hornburger P."/>
            <person name="Mueller R.-W."/>
            <person name="Bruemmer F."/>
            <person name="Labrenz M."/>
            <person name="Spormann A.M."/>
            <person name="Op den Camp H."/>
            <person name="Overmann J."/>
            <person name="Amann R."/>
            <person name="Jetten M.S.M."/>
            <person name="Mascher T."/>
            <person name="Medema M.H."/>
            <person name="Devos D.P."/>
            <person name="Kaster A.-K."/>
            <person name="Ovreas L."/>
            <person name="Rohde M."/>
            <person name="Galperin M.Y."/>
            <person name="Jogler C."/>
        </authorList>
    </citation>
    <scope>NUCLEOTIDE SEQUENCE [LARGE SCALE GENOMIC DNA]</scope>
    <source>
        <strain evidence="8 9">Pla85_3_4</strain>
    </source>
</reference>
<dbReference type="Proteomes" id="UP000317648">
    <property type="component" value="Chromosome"/>
</dbReference>
<keyword evidence="4" id="KW-0812">Transmembrane</keyword>
<gene>
    <name evidence="8" type="ORF">Pla8534_31980</name>
</gene>
<dbReference type="GO" id="GO:0005886">
    <property type="term" value="C:plasma membrane"/>
    <property type="evidence" value="ECO:0007669"/>
    <property type="project" value="InterPro"/>
</dbReference>
<evidence type="ECO:0000256" key="4">
    <source>
        <dbReference type="ARBA" id="ARBA00022692"/>
    </source>
</evidence>
<evidence type="ECO:0000256" key="6">
    <source>
        <dbReference type="ARBA" id="ARBA00023136"/>
    </source>
</evidence>
<evidence type="ECO:0000256" key="5">
    <source>
        <dbReference type="ARBA" id="ARBA00022989"/>
    </source>
</evidence>
<dbReference type="RefSeq" id="WP_145054131.1">
    <property type="nucleotide sequence ID" value="NZ_CP036433.1"/>
</dbReference>
<protein>
    <submittedName>
        <fullName evidence="8">Prolipoprotein diacylglyceryl transferase</fullName>
    </submittedName>
</protein>
<dbReference type="GO" id="GO:0008961">
    <property type="term" value="F:phosphatidylglycerol-prolipoprotein diacylglyceryl transferase activity"/>
    <property type="evidence" value="ECO:0007669"/>
    <property type="project" value="InterPro"/>
</dbReference>
<keyword evidence="8" id="KW-0449">Lipoprotein</keyword>
<keyword evidence="2" id="KW-1003">Cell membrane</keyword>
<keyword evidence="6" id="KW-0472">Membrane</keyword>
<evidence type="ECO:0000313" key="9">
    <source>
        <dbReference type="Proteomes" id="UP000317648"/>
    </source>
</evidence>
<accession>A0A518DU69</accession>
<dbReference type="KEGG" id="lcre:Pla8534_31980"/>
<comment type="similarity">
    <text evidence="1">Belongs to the Lgt family.</text>
</comment>
<feature type="region of interest" description="Disordered" evidence="7">
    <location>
        <begin position="231"/>
        <end position="255"/>
    </location>
</feature>
<dbReference type="InterPro" id="IPR001640">
    <property type="entry name" value="Lgt"/>
</dbReference>
<dbReference type="EMBL" id="CP036433">
    <property type="protein sequence ID" value="QDU95383.1"/>
    <property type="molecule type" value="Genomic_DNA"/>
</dbReference>
<keyword evidence="5" id="KW-1133">Transmembrane helix</keyword>
<dbReference type="Pfam" id="PF01790">
    <property type="entry name" value="LGT"/>
    <property type="match status" value="1"/>
</dbReference>
<dbReference type="PANTHER" id="PTHR30589:SF0">
    <property type="entry name" value="PHOSPHATIDYLGLYCEROL--PROLIPOPROTEIN DIACYLGLYCERYL TRANSFERASE"/>
    <property type="match status" value="1"/>
</dbReference>
<organism evidence="8 9">
    <name type="scientific">Lignipirellula cremea</name>
    <dbReference type="NCBI Taxonomy" id="2528010"/>
    <lineage>
        <taxon>Bacteria</taxon>
        <taxon>Pseudomonadati</taxon>
        <taxon>Planctomycetota</taxon>
        <taxon>Planctomycetia</taxon>
        <taxon>Pirellulales</taxon>
        <taxon>Pirellulaceae</taxon>
        <taxon>Lignipirellula</taxon>
    </lineage>
</organism>
<evidence type="ECO:0000256" key="7">
    <source>
        <dbReference type="SAM" id="MobiDB-lite"/>
    </source>
</evidence>
<name>A0A518DU69_9BACT</name>